<accession>A0A1J4N629</accession>
<dbReference type="InterPro" id="IPR016181">
    <property type="entry name" value="Acyl_CoA_acyltransferase"/>
</dbReference>
<dbReference type="InterPro" id="IPR000182">
    <property type="entry name" value="GNAT_dom"/>
</dbReference>
<feature type="domain" description="N-acetyltransferase" evidence="1">
    <location>
        <begin position="15"/>
        <end position="170"/>
    </location>
</feature>
<reference evidence="2" key="1">
    <citation type="submission" date="2016-10" db="EMBL/GenBank/DDBJ databases">
        <title>Draft Genome Sequence of Nocardioides luteus Strain BAFB, an Alkane-Degrading Bacterium Isolated from JP-7 Polluted Soil.</title>
        <authorList>
            <person name="Brown L."/>
            <person name="Ruiz O.N."/>
            <person name="Gunasekera T."/>
        </authorList>
    </citation>
    <scope>NUCLEOTIDE SEQUENCE [LARGE SCALE GENOMIC DNA]</scope>
    <source>
        <strain evidence="2">BAFB</strain>
    </source>
</reference>
<dbReference type="SUPFAM" id="SSF55729">
    <property type="entry name" value="Acyl-CoA N-acyltransferases (Nat)"/>
    <property type="match status" value="1"/>
</dbReference>
<dbReference type="GO" id="GO:0016747">
    <property type="term" value="F:acyltransferase activity, transferring groups other than amino-acyl groups"/>
    <property type="evidence" value="ECO:0007669"/>
    <property type="project" value="InterPro"/>
</dbReference>
<evidence type="ECO:0000259" key="1">
    <source>
        <dbReference type="PROSITE" id="PS51186"/>
    </source>
</evidence>
<dbReference type="Pfam" id="PF00583">
    <property type="entry name" value="Acetyltransf_1"/>
    <property type="match status" value="1"/>
</dbReference>
<sequence length="176" mass="19367">MTTLHTSLDDIPAPVIARLARPEDHPALRHLWLLFRHDMSGFSSTLPFADGTFRSERLDAALRSDPGWRAWILTAGAHPIGFALVRDADQPVRVLNSFFVVAGARRGGLGLQFARAVVSEAPGEWRVAYQDRNRAAALFWERVTAGCDRAWSERVGSGGVRDVWISFSVDVGGSAR</sequence>
<dbReference type="EMBL" id="JZDQ02000019">
    <property type="protein sequence ID" value="OIJ26080.1"/>
    <property type="molecule type" value="Genomic_DNA"/>
</dbReference>
<comment type="caution">
    <text evidence="2">The sequence shown here is derived from an EMBL/GenBank/DDBJ whole genome shotgun (WGS) entry which is preliminary data.</text>
</comment>
<evidence type="ECO:0000313" key="2">
    <source>
        <dbReference type="EMBL" id="OIJ26080.1"/>
    </source>
</evidence>
<dbReference type="STRING" id="1844.UG56_014915"/>
<keyword evidence="3" id="KW-1185">Reference proteome</keyword>
<proteinExistence type="predicted"/>
<dbReference type="AlphaFoldDB" id="A0A1J4N629"/>
<protein>
    <recommendedName>
        <fullName evidence="1">N-acetyltransferase domain-containing protein</fullName>
    </recommendedName>
</protein>
<gene>
    <name evidence="2" type="ORF">UG56_014915</name>
</gene>
<name>A0A1J4N629_9ACTN</name>
<dbReference type="Gene3D" id="3.40.630.30">
    <property type="match status" value="1"/>
</dbReference>
<evidence type="ECO:0000313" key="3">
    <source>
        <dbReference type="Proteomes" id="UP000033772"/>
    </source>
</evidence>
<dbReference type="PROSITE" id="PS51186">
    <property type="entry name" value="GNAT"/>
    <property type="match status" value="1"/>
</dbReference>
<organism evidence="2 3">
    <name type="scientific">Nocardioides luteus</name>
    <dbReference type="NCBI Taxonomy" id="1844"/>
    <lineage>
        <taxon>Bacteria</taxon>
        <taxon>Bacillati</taxon>
        <taxon>Actinomycetota</taxon>
        <taxon>Actinomycetes</taxon>
        <taxon>Propionibacteriales</taxon>
        <taxon>Nocardioidaceae</taxon>
        <taxon>Nocardioides</taxon>
    </lineage>
</organism>
<dbReference type="Proteomes" id="UP000033772">
    <property type="component" value="Unassembled WGS sequence"/>
</dbReference>